<dbReference type="Pfam" id="PF02441">
    <property type="entry name" value="Flavoprotein"/>
    <property type="match status" value="1"/>
</dbReference>
<comment type="function">
    <text evidence="4">Catalyzes two steps in the biosynthesis of coenzyme A. In the first step cysteine is conjugated to 4'-phosphopantothenate to form 4-phosphopantothenoylcysteine, in the latter compound is decarboxylated to form 4'-phosphopantotheine.</text>
</comment>
<dbReference type="STRING" id="305900.GV64_02265"/>
<dbReference type="InterPro" id="IPR036551">
    <property type="entry name" value="Flavin_trans-like"/>
</dbReference>
<dbReference type="SUPFAM" id="SSF52507">
    <property type="entry name" value="Homo-oligomeric flavin-containing Cys decarboxylases, HFCD"/>
    <property type="match status" value="1"/>
</dbReference>
<keyword evidence="2 3" id="KW-0456">Lyase</keyword>
<evidence type="ECO:0000313" key="7">
    <source>
        <dbReference type="EMBL" id="KEI69721.1"/>
    </source>
</evidence>
<dbReference type="EMBL" id="JOJP01000001">
    <property type="protein sequence ID" value="KEI69721.1"/>
    <property type="molecule type" value="Genomic_DNA"/>
</dbReference>
<comment type="catalytic activity">
    <reaction evidence="3 4">
        <text>(R)-4'-phosphopantothenate + L-cysteine + CTP = N-[(R)-4-phosphopantothenoyl]-L-cysteine + CMP + diphosphate + H(+)</text>
        <dbReference type="Rhea" id="RHEA:19397"/>
        <dbReference type="ChEBI" id="CHEBI:10986"/>
        <dbReference type="ChEBI" id="CHEBI:15378"/>
        <dbReference type="ChEBI" id="CHEBI:33019"/>
        <dbReference type="ChEBI" id="CHEBI:35235"/>
        <dbReference type="ChEBI" id="CHEBI:37563"/>
        <dbReference type="ChEBI" id="CHEBI:59458"/>
        <dbReference type="ChEBI" id="CHEBI:60377"/>
        <dbReference type="EC" id="6.3.2.5"/>
    </reaction>
</comment>
<keyword evidence="8" id="KW-1185">Reference proteome</keyword>
<evidence type="ECO:0000256" key="4">
    <source>
        <dbReference type="RuleBase" id="RU364078"/>
    </source>
</evidence>
<comment type="pathway">
    <text evidence="3 4">Cofactor biosynthesis; coenzyme A biosynthesis; CoA from (R)-pantothenate: step 2/5.</text>
</comment>
<feature type="active site" description="Proton donor" evidence="3">
    <location>
        <position position="159"/>
    </location>
</feature>
<comment type="catalytic activity">
    <reaction evidence="3 4">
        <text>N-[(R)-4-phosphopantothenoyl]-L-cysteine + H(+) = (R)-4'-phosphopantetheine + CO2</text>
        <dbReference type="Rhea" id="RHEA:16793"/>
        <dbReference type="ChEBI" id="CHEBI:15378"/>
        <dbReference type="ChEBI" id="CHEBI:16526"/>
        <dbReference type="ChEBI" id="CHEBI:59458"/>
        <dbReference type="ChEBI" id="CHEBI:61723"/>
        <dbReference type="EC" id="4.1.1.36"/>
    </reaction>
</comment>
<dbReference type="GO" id="GO:0004632">
    <property type="term" value="F:phosphopantothenate--cysteine ligase activity"/>
    <property type="evidence" value="ECO:0007669"/>
    <property type="project" value="UniProtKB-UniRule"/>
</dbReference>
<keyword evidence="3" id="KW-0511">Multifunctional enzyme</keyword>
<organism evidence="7 8">
    <name type="scientific">Endozoicomonas elysicola</name>
    <dbReference type="NCBI Taxonomy" id="305900"/>
    <lineage>
        <taxon>Bacteria</taxon>
        <taxon>Pseudomonadati</taxon>
        <taxon>Pseudomonadota</taxon>
        <taxon>Gammaproteobacteria</taxon>
        <taxon>Oceanospirillales</taxon>
        <taxon>Endozoicomonadaceae</taxon>
        <taxon>Endozoicomonas</taxon>
    </lineage>
</organism>
<keyword evidence="3 4" id="KW-0285">Flavoprotein</keyword>
<evidence type="ECO:0000256" key="2">
    <source>
        <dbReference type="ARBA" id="ARBA00023239"/>
    </source>
</evidence>
<dbReference type="InterPro" id="IPR003382">
    <property type="entry name" value="Flavoprotein"/>
</dbReference>
<feature type="binding site" evidence="3">
    <location>
        <position position="289"/>
    </location>
    <ligand>
        <name>CTP</name>
        <dbReference type="ChEBI" id="CHEBI:37563"/>
    </ligand>
</feature>
<reference evidence="7 8" key="1">
    <citation type="submission" date="2014-06" db="EMBL/GenBank/DDBJ databases">
        <title>Whole Genome Sequences of Three Symbiotic Endozoicomonas Bacteria.</title>
        <authorList>
            <person name="Neave M.J."/>
            <person name="Apprill A."/>
            <person name="Voolstra C.R."/>
        </authorList>
    </citation>
    <scope>NUCLEOTIDE SEQUENCE [LARGE SCALE GENOMIC DNA]</scope>
    <source>
        <strain evidence="7 8">DSM 22380</strain>
    </source>
</reference>
<feature type="domain" description="Flavoprotein" evidence="5">
    <location>
        <begin position="7"/>
        <end position="179"/>
    </location>
</feature>
<sequence>MQQLSNKRIVLGVTGGIAAYKSAELVRLLTKLGADVRVVMTSAACEFITPLTLQALSHNPVHLDLLDTKAEAAMGHIELARWADVVLVAPATADFIARLAGGHADDLLTTLCLATSAPICLAPAMNQGMWRDSVTQQNCEELLERNIKMFGPGDGSQACGDIGPGRMLDPELIVEKTSELFTHDILTGLNVLITAGGTREDIDPVRYISNHSSGKMGYAIAEAAIESGATVTLISGPVNLDTPDRVTRVDVLSARDMHQAVHDRIEGVDIFIGCAAVSDYRPAEVAKEKIKKDPENGSETLEIKLVRNPDIIASVTGLDTPPFVVGFAAETHNVLGYAADKMRRKKMNLVVANDVADRDIGFSSDSNEVTVIGEELEEPLPRASKKVVSRKLLQIVARRFRKWKHLQSTTETADQP</sequence>
<dbReference type="GO" id="GO:0015937">
    <property type="term" value="P:coenzyme A biosynthetic process"/>
    <property type="evidence" value="ECO:0007669"/>
    <property type="project" value="UniProtKB-UniRule"/>
</dbReference>
<comment type="similarity">
    <text evidence="3 4">In the C-terminal section; belongs to the PPC synthetase family.</text>
</comment>
<keyword evidence="1 3" id="KW-0210">Decarboxylase</keyword>
<feature type="binding site" evidence="3">
    <location>
        <position position="345"/>
    </location>
    <ligand>
        <name>CTP</name>
        <dbReference type="ChEBI" id="CHEBI:37563"/>
    </ligand>
</feature>
<keyword evidence="3" id="KW-0460">Magnesium</keyword>
<dbReference type="RefSeq" id="WP_020582135.1">
    <property type="nucleotide sequence ID" value="NZ_JOJP01000001.1"/>
</dbReference>
<comment type="cofactor">
    <cofactor evidence="3">
        <name>Mg(2+)</name>
        <dbReference type="ChEBI" id="CHEBI:18420"/>
    </cofactor>
</comment>
<dbReference type="GO" id="GO:0015941">
    <property type="term" value="P:pantothenate catabolic process"/>
    <property type="evidence" value="ECO:0007669"/>
    <property type="project" value="InterPro"/>
</dbReference>
<comment type="cofactor">
    <cofactor evidence="3">
        <name>FMN</name>
        <dbReference type="ChEBI" id="CHEBI:58210"/>
    </cofactor>
    <text evidence="3">Binds 1 FMN per subunit.</text>
</comment>
<evidence type="ECO:0000259" key="5">
    <source>
        <dbReference type="Pfam" id="PF02441"/>
    </source>
</evidence>
<protein>
    <recommendedName>
        <fullName evidence="3">Coenzyme A biosynthesis bifunctional protein CoaBC</fullName>
    </recommendedName>
    <alternativeName>
        <fullName evidence="3">DNA/pantothenate metabolism flavoprotein</fullName>
    </alternativeName>
    <alternativeName>
        <fullName evidence="3">Phosphopantothenoylcysteine synthetase/decarboxylase</fullName>
        <shortName evidence="3">PPCS-PPCDC</shortName>
    </alternativeName>
    <domain>
        <recommendedName>
            <fullName evidence="3">Phosphopantothenoylcysteine decarboxylase</fullName>
            <shortName evidence="3">PPC decarboxylase</shortName>
            <shortName evidence="3">PPC-DC</shortName>
            <ecNumber evidence="3">4.1.1.36</ecNumber>
        </recommendedName>
        <alternativeName>
            <fullName evidence="3">CoaC</fullName>
        </alternativeName>
    </domain>
    <domain>
        <recommendedName>
            <fullName evidence="3">Phosphopantothenate--cysteine ligase</fullName>
            <ecNumber evidence="3">6.3.2.5</ecNumber>
        </recommendedName>
        <alternativeName>
            <fullName evidence="3">CoaB</fullName>
        </alternativeName>
        <alternativeName>
            <fullName evidence="3">Phosphopantothenoylcysteine synthetase</fullName>
            <shortName evidence="3">PPC synthetase</shortName>
            <shortName evidence="3">PPC-S</shortName>
        </alternativeName>
    </domain>
</protein>
<dbReference type="GO" id="GO:0004633">
    <property type="term" value="F:phosphopantothenoylcysteine decarboxylase activity"/>
    <property type="evidence" value="ECO:0007669"/>
    <property type="project" value="UniProtKB-UniRule"/>
</dbReference>
<dbReference type="Gene3D" id="3.40.50.1950">
    <property type="entry name" value="Flavin prenyltransferase-like"/>
    <property type="match status" value="1"/>
</dbReference>
<accession>A0A081K6E5</accession>
<dbReference type="GO" id="GO:0010181">
    <property type="term" value="F:FMN binding"/>
    <property type="evidence" value="ECO:0007669"/>
    <property type="project" value="UniProtKB-UniRule"/>
</dbReference>
<feature type="region of interest" description="Phosphopantothenate--cysteine ligase" evidence="3">
    <location>
        <begin position="191"/>
        <end position="416"/>
    </location>
</feature>
<evidence type="ECO:0000313" key="8">
    <source>
        <dbReference type="Proteomes" id="UP000027997"/>
    </source>
</evidence>
<name>A0A081K6E5_9GAMM</name>
<dbReference type="Proteomes" id="UP000027997">
    <property type="component" value="Unassembled WGS sequence"/>
</dbReference>
<dbReference type="InterPro" id="IPR005252">
    <property type="entry name" value="CoaBC"/>
</dbReference>
<feature type="binding site" evidence="3">
    <location>
        <position position="327"/>
    </location>
    <ligand>
        <name>CTP</name>
        <dbReference type="ChEBI" id="CHEBI:37563"/>
    </ligand>
</feature>
<dbReference type="HAMAP" id="MF_02225">
    <property type="entry name" value="CoaBC"/>
    <property type="match status" value="1"/>
</dbReference>
<feature type="region of interest" description="Phosphopantothenoylcysteine decarboxylase" evidence="3">
    <location>
        <begin position="1"/>
        <end position="190"/>
    </location>
</feature>
<dbReference type="PANTHER" id="PTHR14359:SF6">
    <property type="entry name" value="PHOSPHOPANTOTHENOYLCYSTEINE DECARBOXYLASE"/>
    <property type="match status" value="1"/>
</dbReference>
<dbReference type="eggNOG" id="COG0452">
    <property type="taxonomic scope" value="Bacteria"/>
</dbReference>
<feature type="binding site" evidence="3">
    <location>
        <begin position="309"/>
        <end position="312"/>
    </location>
    <ligand>
        <name>CTP</name>
        <dbReference type="ChEBI" id="CHEBI:37563"/>
    </ligand>
</feature>
<evidence type="ECO:0000259" key="6">
    <source>
        <dbReference type="Pfam" id="PF04127"/>
    </source>
</evidence>
<comment type="function">
    <text evidence="3">Catalyzes two sequential steps in the biosynthesis of coenzyme A. In the first step cysteine is conjugated to 4'-phosphopantothenate to form 4-phosphopantothenoylcysteine. In the second step the latter compound is decarboxylated to form 4'-phosphopantotheine.</text>
</comment>
<comment type="pathway">
    <text evidence="3 4">Cofactor biosynthesis; coenzyme A biosynthesis; CoA from (R)-pantothenate: step 3/5.</text>
</comment>
<dbReference type="AlphaFoldDB" id="A0A081K6E5"/>
<evidence type="ECO:0000256" key="3">
    <source>
        <dbReference type="HAMAP-Rule" id="MF_02225"/>
    </source>
</evidence>
<dbReference type="NCBIfam" id="TIGR00521">
    <property type="entry name" value="coaBC_dfp"/>
    <property type="match status" value="1"/>
</dbReference>
<dbReference type="GO" id="GO:0071513">
    <property type="term" value="C:phosphopantothenoylcysteine decarboxylase complex"/>
    <property type="evidence" value="ECO:0007669"/>
    <property type="project" value="TreeGrafter"/>
</dbReference>
<keyword evidence="3" id="KW-0479">Metal-binding</keyword>
<keyword evidence="3 4" id="KW-0288">FMN</keyword>
<dbReference type="Gene3D" id="3.40.50.10300">
    <property type="entry name" value="CoaB-like"/>
    <property type="match status" value="1"/>
</dbReference>
<dbReference type="SUPFAM" id="SSF102645">
    <property type="entry name" value="CoaB-like"/>
    <property type="match status" value="1"/>
</dbReference>
<feature type="binding site" evidence="3">
    <location>
        <position position="279"/>
    </location>
    <ligand>
        <name>CTP</name>
        <dbReference type="ChEBI" id="CHEBI:37563"/>
    </ligand>
</feature>
<feature type="binding site" evidence="3">
    <location>
        <position position="341"/>
    </location>
    <ligand>
        <name>CTP</name>
        <dbReference type="ChEBI" id="CHEBI:37563"/>
    </ligand>
</feature>
<feature type="binding site" evidence="3">
    <location>
        <begin position="273"/>
        <end position="275"/>
    </location>
    <ligand>
        <name>CTP</name>
        <dbReference type="ChEBI" id="CHEBI:37563"/>
    </ligand>
</feature>
<dbReference type="UniPathway" id="UPA00241">
    <property type="reaction ID" value="UER00353"/>
</dbReference>
<dbReference type="EC" id="6.3.2.5" evidence="3"/>
<dbReference type="PANTHER" id="PTHR14359">
    <property type="entry name" value="HOMO-OLIGOMERIC FLAVIN CONTAINING CYS DECARBOXYLASE FAMILY"/>
    <property type="match status" value="1"/>
</dbReference>
<dbReference type="EC" id="4.1.1.36" evidence="3"/>
<keyword evidence="3 4" id="KW-0436">Ligase</keyword>
<gene>
    <name evidence="3" type="primary">coaBC</name>
    <name evidence="7" type="ORF">GV64_02265</name>
</gene>
<proteinExistence type="inferred from homology"/>
<dbReference type="Pfam" id="PF04127">
    <property type="entry name" value="DFP"/>
    <property type="match status" value="1"/>
</dbReference>
<dbReference type="InterPro" id="IPR035929">
    <property type="entry name" value="CoaB-like_sf"/>
</dbReference>
<dbReference type="GO" id="GO:0046872">
    <property type="term" value="F:metal ion binding"/>
    <property type="evidence" value="ECO:0007669"/>
    <property type="project" value="UniProtKB-KW"/>
</dbReference>
<evidence type="ECO:0000256" key="1">
    <source>
        <dbReference type="ARBA" id="ARBA00022793"/>
    </source>
</evidence>
<comment type="caution">
    <text evidence="7">The sequence shown here is derived from an EMBL/GenBank/DDBJ whole genome shotgun (WGS) entry which is preliminary data.</text>
</comment>
<dbReference type="InterPro" id="IPR007085">
    <property type="entry name" value="DNA/pantothenate-metab_flavo_C"/>
</dbReference>
<comment type="similarity">
    <text evidence="3 4">In the N-terminal section; belongs to the HFCD (homo-oligomeric flavin containing Cys decarboxylase) superfamily.</text>
</comment>
<feature type="domain" description="DNA/pantothenate metabolism flavoprotein C-terminal" evidence="6">
    <location>
        <begin position="186"/>
        <end position="397"/>
    </location>
</feature>